<dbReference type="AlphaFoldDB" id="A0A392UQ55"/>
<proteinExistence type="predicted"/>
<organism evidence="1 2">
    <name type="scientific">Trifolium medium</name>
    <dbReference type="NCBI Taxonomy" id="97028"/>
    <lineage>
        <taxon>Eukaryota</taxon>
        <taxon>Viridiplantae</taxon>
        <taxon>Streptophyta</taxon>
        <taxon>Embryophyta</taxon>
        <taxon>Tracheophyta</taxon>
        <taxon>Spermatophyta</taxon>
        <taxon>Magnoliopsida</taxon>
        <taxon>eudicotyledons</taxon>
        <taxon>Gunneridae</taxon>
        <taxon>Pentapetalae</taxon>
        <taxon>rosids</taxon>
        <taxon>fabids</taxon>
        <taxon>Fabales</taxon>
        <taxon>Fabaceae</taxon>
        <taxon>Papilionoideae</taxon>
        <taxon>50 kb inversion clade</taxon>
        <taxon>NPAAA clade</taxon>
        <taxon>Hologalegina</taxon>
        <taxon>IRL clade</taxon>
        <taxon>Trifolieae</taxon>
        <taxon>Trifolium</taxon>
    </lineage>
</organism>
<evidence type="ECO:0000313" key="2">
    <source>
        <dbReference type="Proteomes" id="UP000265520"/>
    </source>
</evidence>
<keyword evidence="2" id="KW-1185">Reference proteome</keyword>
<dbReference type="EMBL" id="LXQA010864098">
    <property type="protein sequence ID" value="MCI74596.1"/>
    <property type="molecule type" value="Genomic_DNA"/>
</dbReference>
<evidence type="ECO:0000313" key="1">
    <source>
        <dbReference type="EMBL" id="MCI74596.1"/>
    </source>
</evidence>
<comment type="caution">
    <text evidence="1">The sequence shown here is derived from an EMBL/GenBank/DDBJ whole genome shotgun (WGS) entry which is preliminary data.</text>
</comment>
<name>A0A392UQ55_9FABA</name>
<dbReference type="Proteomes" id="UP000265520">
    <property type="component" value="Unassembled WGS sequence"/>
</dbReference>
<feature type="non-terminal residue" evidence="1">
    <location>
        <position position="39"/>
    </location>
</feature>
<protein>
    <submittedName>
        <fullName evidence="1">Uncharacterized protein</fullName>
    </submittedName>
</protein>
<reference evidence="1 2" key="1">
    <citation type="journal article" date="2018" name="Front. Plant Sci.">
        <title>Red Clover (Trifolium pratense) and Zigzag Clover (T. medium) - A Picture of Genomic Similarities and Differences.</title>
        <authorList>
            <person name="Dluhosova J."/>
            <person name="Istvanek J."/>
            <person name="Nedelnik J."/>
            <person name="Repkova J."/>
        </authorList>
    </citation>
    <scope>NUCLEOTIDE SEQUENCE [LARGE SCALE GENOMIC DNA]</scope>
    <source>
        <strain evidence="2">cv. 10/8</strain>
        <tissue evidence="1">Leaf</tissue>
    </source>
</reference>
<accession>A0A392UQ55</accession>
<sequence>MSAFCPCCFGLDSRRSELKRPETAAGAVTFRKNSDKLFQ</sequence>